<sequence length="173" mass="18488">MAPSMGAFLAKTLGVPVMESERLPVGTAVASAGRVMMHPLDVIAVKYSKDPLGRLAAVAEYFTARAHRDLDALAERAQAPGYGRHRRLGVWAGALAEASQLTSWCDLPHPPGRQSGAEVDHLAPGGFVPGDGEHSMVMVAREEPLPHEHFIPLGVPSLGRSARIWRGMLGGDW</sequence>
<reference evidence="1 2" key="1">
    <citation type="submission" date="2022-04" db="EMBL/GenBank/DDBJ databases">
        <title>Leucobacter sp. isolated from rhizosphere of garlic.</title>
        <authorList>
            <person name="Won M."/>
            <person name="Lee C.-M."/>
            <person name="Woen H.-Y."/>
            <person name="Kwon S.-W."/>
        </authorList>
    </citation>
    <scope>NUCLEOTIDE SEQUENCE [LARGE SCALE GENOMIC DNA]</scope>
    <source>
        <strain evidence="1 2">H21R-40</strain>
    </source>
</reference>
<evidence type="ECO:0000313" key="2">
    <source>
        <dbReference type="Proteomes" id="UP000831786"/>
    </source>
</evidence>
<proteinExistence type="predicted"/>
<organism evidence="1 2">
    <name type="scientific">Leucobacter allii</name>
    <dbReference type="NCBI Taxonomy" id="2932247"/>
    <lineage>
        <taxon>Bacteria</taxon>
        <taxon>Bacillati</taxon>
        <taxon>Actinomycetota</taxon>
        <taxon>Actinomycetes</taxon>
        <taxon>Micrococcales</taxon>
        <taxon>Microbacteriaceae</taxon>
        <taxon>Leucobacter</taxon>
    </lineage>
</organism>
<keyword evidence="2" id="KW-1185">Reference proteome</keyword>
<gene>
    <name evidence="1" type="ORF">MUN78_07055</name>
</gene>
<dbReference type="EMBL" id="CP095045">
    <property type="protein sequence ID" value="UOQ58575.1"/>
    <property type="molecule type" value="Genomic_DNA"/>
</dbReference>
<protein>
    <submittedName>
        <fullName evidence="1">Uncharacterized protein</fullName>
    </submittedName>
</protein>
<dbReference type="Proteomes" id="UP000831786">
    <property type="component" value="Chromosome"/>
</dbReference>
<evidence type="ECO:0000313" key="1">
    <source>
        <dbReference type="EMBL" id="UOQ58575.1"/>
    </source>
</evidence>
<name>A0ABY4FQL6_9MICO</name>
<accession>A0ABY4FQL6</accession>
<dbReference type="RefSeq" id="WP_244729624.1">
    <property type="nucleotide sequence ID" value="NZ_CP095045.1"/>
</dbReference>